<organism evidence="1 2">
    <name type="scientific">Methylophaga thiooxydans</name>
    <dbReference type="NCBI Taxonomy" id="392484"/>
    <lineage>
        <taxon>Bacteria</taxon>
        <taxon>Pseudomonadati</taxon>
        <taxon>Pseudomonadota</taxon>
        <taxon>Gammaproteobacteria</taxon>
        <taxon>Thiotrichales</taxon>
        <taxon>Piscirickettsiaceae</taxon>
        <taxon>Methylophaga</taxon>
    </lineage>
</organism>
<dbReference type="Proteomes" id="UP000029999">
    <property type="component" value="Unassembled WGS sequence"/>
</dbReference>
<dbReference type="NCBIfam" id="NF038264">
    <property type="entry name" value="kinase_SiaB"/>
    <property type="match status" value="1"/>
</dbReference>
<dbReference type="EMBL" id="JRQD01000001">
    <property type="protein sequence ID" value="KGM07925.1"/>
    <property type="molecule type" value="Genomic_DNA"/>
</dbReference>
<name>A0A0A0BJ78_9GAMM</name>
<dbReference type="AlphaFoldDB" id="A0A0A0BJ78"/>
<gene>
    <name evidence="1" type="ORF">LP43_0343</name>
</gene>
<accession>A0A0A0BJ78</accession>
<protein>
    <submittedName>
        <fullName evidence="1">Uncharacterized protein</fullName>
    </submittedName>
</protein>
<dbReference type="RefSeq" id="WP_036311322.1">
    <property type="nucleotide sequence ID" value="NZ_JRQD01000001.1"/>
</dbReference>
<proteinExistence type="predicted"/>
<evidence type="ECO:0000313" key="1">
    <source>
        <dbReference type="EMBL" id="KGM07925.1"/>
    </source>
</evidence>
<sequence length="179" mass="19672">MHSINLLTLRQELNEKNILLCFNGPISSGLIQELGDALKNHLQTEDTAPNLAMDVFGVYVELTQNIRHYAQQQGYSEVLSSATVVVAQQEEGYQVMAGNIVEHDDGEKMVNRIQALAEMDKAALKAEFKKQLREPRNKKSASGAGLGLIDISRKSSIPLSCSLTDTGKRKSFLSILATI</sequence>
<comment type="caution">
    <text evidence="1">The sequence shown here is derived from an EMBL/GenBank/DDBJ whole genome shotgun (WGS) entry which is preliminary data.</text>
</comment>
<reference evidence="1 2" key="1">
    <citation type="submission" date="2014-09" db="EMBL/GenBank/DDBJ databases">
        <authorList>
            <person name="Grob C."/>
            <person name="Taubert M."/>
            <person name="Howat A.M."/>
            <person name="Burns O.J."/>
            <person name="Dixon J.L."/>
            <person name="Chen Y."/>
            <person name="Murrell J.C."/>
        </authorList>
    </citation>
    <scope>NUCLEOTIDE SEQUENCE [LARGE SCALE GENOMIC DNA]</scope>
    <source>
        <strain evidence="1">L4</strain>
    </source>
</reference>
<dbReference type="InterPro" id="IPR046239">
    <property type="entry name" value="DUF6272"/>
</dbReference>
<evidence type="ECO:0000313" key="2">
    <source>
        <dbReference type="Proteomes" id="UP000029999"/>
    </source>
</evidence>
<dbReference type="Pfam" id="PF19788">
    <property type="entry name" value="DUF6272"/>
    <property type="match status" value="1"/>
</dbReference>
<dbReference type="NCBIfam" id="NF038262">
    <property type="entry name" value="SiaB_fam_kinase"/>
    <property type="match status" value="1"/>
</dbReference>
<dbReference type="STRING" id="392484.LP43_0343"/>